<proteinExistence type="predicted"/>
<keyword evidence="1" id="KW-0472">Membrane</keyword>
<comment type="caution">
    <text evidence="2">The sequence shown here is derived from an EMBL/GenBank/DDBJ whole genome shotgun (WGS) entry which is preliminary data.</text>
</comment>
<evidence type="ECO:0000313" key="2">
    <source>
        <dbReference type="EMBL" id="NKC32278.1"/>
    </source>
</evidence>
<dbReference type="RefSeq" id="WP_168032201.1">
    <property type="nucleotide sequence ID" value="NZ_JAAVNE010000024.1"/>
</dbReference>
<evidence type="ECO:0000313" key="3">
    <source>
        <dbReference type="Proteomes" id="UP000787635"/>
    </source>
</evidence>
<keyword evidence="3" id="KW-1185">Reference proteome</keyword>
<organism evidence="2 3">
    <name type="scientific">Falsiroseomonas selenitidurans</name>
    <dbReference type="NCBI Taxonomy" id="2716335"/>
    <lineage>
        <taxon>Bacteria</taxon>
        <taxon>Pseudomonadati</taxon>
        <taxon>Pseudomonadota</taxon>
        <taxon>Alphaproteobacteria</taxon>
        <taxon>Acetobacterales</taxon>
        <taxon>Roseomonadaceae</taxon>
        <taxon>Falsiroseomonas</taxon>
    </lineage>
</organism>
<keyword evidence="1" id="KW-1133">Transmembrane helix</keyword>
<feature type="transmembrane region" description="Helical" evidence="1">
    <location>
        <begin position="33"/>
        <end position="57"/>
    </location>
</feature>
<protein>
    <recommendedName>
        <fullName evidence="4">Major facilitator superfamily (MFS) profile domain-containing protein</fullName>
    </recommendedName>
</protein>
<gene>
    <name evidence="2" type="ORF">HEQ75_15555</name>
</gene>
<evidence type="ECO:0000256" key="1">
    <source>
        <dbReference type="SAM" id="Phobius"/>
    </source>
</evidence>
<sequence length="63" mass="5979">MVIALCLLAGLAALLGMSSVALALLPTMGLGLAGLVVALGFGAVSLGAGLGAAVLAFGQERRA</sequence>
<reference evidence="2 3" key="1">
    <citation type="submission" date="2020-03" db="EMBL/GenBank/DDBJ databases">
        <title>Roseomonas selenitidurans sp. nov. isolated from urban soil.</title>
        <authorList>
            <person name="Liu H."/>
        </authorList>
    </citation>
    <scope>NUCLEOTIDE SEQUENCE [LARGE SCALE GENOMIC DNA]</scope>
    <source>
        <strain evidence="2 3">BU-1</strain>
    </source>
</reference>
<dbReference type="Proteomes" id="UP000787635">
    <property type="component" value="Unassembled WGS sequence"/>
</dbReference>
<keyword evidence="1" id="KW-0812">Transmembrane</keyword>
<accession>A0ABX1E670</accession>
<name>A0ABX1E670_9PROT</name>
<dbReference type="EMBL" id="JAAVNE010000024">
    <property type="protein sequence ID" value="NKC32278.1"/>
    <property type="molecule type" value="Genomic_DNA"/>
</dbReference>
<evidence type="ECO:0008006" key="4">
    <source>
        <dbReference type="Google" id="ProtNLM"/>
    </source>
</evidence>